<dbReference type="GO" id="GO:0017057">
    <property type="term" value="F:6-phosphogluconolactonase activity"/>
    <property type="evidence" value="ECO:0007669"/>
    <property type="project" value="UniProtKB-UniRule"/>
</dbReference>
<name>A0A846XFF1_9NOCA</name>
<dbReference type="SUPFAM" id="SSF100950">
    <property type="entry name" value="NagB/RpiA/CoA transferase-like"/>
    <property type="match status" value="1"/>
</dbReference>
<comment type="catalytic activity">
    <reaction evidence="1 7">
        <text>6-phospho-D-glucono-1,5-lactone + H2O = 6-phospho-D-gluconate + H(+)</text>
        <dbReference type="Rhea" id="RHEA:12556"/>
        <dbReference type="ChEBI" id="CHEBI:15377"/>
        <dbReference type="ChEBI" id="CHEBI:15378"/>
        <dbReference type="ChEBI" id="CHEBI:57955"/>
        <dbReference type="ChEBI" id="CHEBI:58759"/>
        <dbReference type="EC" id="3.1.1.31"/>
    </reaction>
</comment>
<proteinExistence type="inferred from homology"/>
<dbReference type="NCBIfam" id="TIGR01198">
    <property type="entry name" value="pgl"/>
    <property type="match status" value="1"/>
</dbReference>
<evidence type="ECO:0000256" key="2">
    <source>
        <dbReference type="ARBA" id="ARBA00002681"/>
    </source>
</evidence>
<dbReference type="RefSeq" id="WP_068037141.1">
    <property type="nucleotide sequence ID" value="NZ_JAAXOO010000001.1"/>
</dbReference>
<dbReference type="Proteomes" id="UP000565715">
    <property type="component" value="Unassembled WGS sequence"/>
</dbReference>
<comment type="pathway">
    <text evidence="3 7">Carbohydrate degradation; pentose phosphate pathway; D-ribulose 5-phosphate from D-glucose 6-phosphate (oxidative stage): step 2/3.</text>
</comment>
<evidence type="ECO:0000256" key="7">
    <source>
        <dbReference type="RuleBase" id="RU365095"/>
    </source>
</evidence>
<sequence length="253" mass="26303">MTTSSDAAAFPAAVVDVHPGSDALTTAAARRFVEVLVAAQAERGTASVVLTGGGTGIALLEKVRAEPGELDWSKLDIFWGDERFVPAGDPERNELQAHRALLDHVPVDPARVHTVATSDGEYPDPVEAAAEYATAIRAHFAASGGFDLHLLGMGPDGHINSLFPGHTDTVREEHEPAVAVTDSPKPPPVRVTMTYPAIRRSRHVVLVVSGTNKAGPVAAALGGADPLEVPAAGAHGTESTTWILDEDAAAALN</sequence>
<evidence type="ECO:0000256" key="6">
    <source>
        <dbReference type="ARBA" id="ARBA00020337"/>
    </source>
</evidence>
<evidence type="ECO:0000256" key="1">
    <source>
        <dbReference type="ARBA" id="ARBA00000832"/>
    </source>
</evidence>
<comment type="caution">
    <text evidence="9">The sequence shown here is derived from an EMBL/GenBank/DDBJ whole genome shotgun (WGS) entry which is preliminary data.</text>
</comment>
<reference evidence="9 10" key="1">
    <citation type="submission" date="2020-04" db="EMBL/GenBank/DDBJ databases">
        <title>MicrobeNet Type strains.</title>
        <authorList>
            <person name="Nicholson A.C."/>
        </authorList>
    </citation>
    <scope>NUCLEOTIDE SEQUENCE [LARGE SCALE GENOMIC DNA]</scope>
    <source>
        <strain evidence="9 10">DSM 45078</strain>
    </source>
</reference>
<dbReference type="PANTHER" id="PTHR11054">
    <property type="entry name" value="6-PHOSPHOGLUCONOLACTONASE"/>
    <property type="match status" value="1"/>
</dbReference>
<evidence type="ECO:0000256" key="4">
    <source>
        <dbReference type="ARBA" id="ARBA00010662"/>
    </source>
</evidence>
<evidence type="ECO:0000313" key="10">
    <source>
        <dbReference type="Proteomes" id="UP000565715"/>
    </source>
</evidence>
<dbReference type="UniPathway" id="UPA00115">
    <property type="reaction ID" value="UER00409"/>
</dbReference>
<organism evidence="9 10">
    <name type="scientific">Nocardia speluncae</name>
    <dbReference type="NCBI Taxonomy" id="419477"/>
    <lineage>
        <taxon>Bacteria</taxon>
        <taxon>Bacillati</taxon>
        <taxon>Actinomycetota</taxon>
        <taxon>Actinomycetes</taxon>
        <taxon>Mycobacteriales</taxon>
        <taxon>Nocardiaceae</taxon>
        <taxon>Nocardia</taxon>
    </lineage>
</organism>
<dbReference type="EMBL" id="JAAXOO010000001">
    <property type="protein sequence ID" value="NKY32634.1"/>
    <property type="molecule type" value="Genomic_DNA"/>
</dbReference>
<evidence type="ECO:0000259" key="8">
    <source>
        <dbReference type="Pfam" id="PF01182"/>
    </source>
</evidence>
<keyword evidence="10" id="KW-1185">Reference proteome</keyword>
<dbReference type="Pfam" id="PF01182">
    <property type="entry name" value="Glucosamine_iso"/>
    <property type="match status" value="1"/>
</dbReference>
<gene>
    <name evidence="7 9" type="primary">pgl</name>
    <name evidence="9" type="ORF">HGA13_06015</name>
</gene>
<dbReference type="GO" id="GO:0006098">
    <property type="term" value="P:pentose-phosphate shunt"/>
    <property type="evidence" value="ECO:0007669"/>
    <property type="project" value="UniProtKB-UniPathway"/>
</dbReference>
<dbReference type="InterPro" id="IPR006148">
    <property type="entry name" value="Glc/Gal-6P_isomerase"/>
</dbReference>
<comment type="similarity">
    <text evidence="4 7">Belongs to the glucosamine/galactosamine-6-phosphate isomerase family. 6-phosphogluconolactonase subfamily.</text>
</comment>
<dbReference type="EC" id="3.1.1.31" evidence="5 7"/>
<evidence type="ECO:0000313" key="9">
    <source>
        <dbReference type="EMBL" id="NKY32634.1"/>
    </source>
</evidence>
<feature type="domain" description="Glucosamine/galactosamine-6-phosphate isomerase" evidence="8">
    <location>
        <begin position="21"/>
        <end position="242"/>
    </location>
</feature>
<keyword evidence="7 9" id="KW-0378">Hydrolase</keyword>
<dbReference type="InterPro" id="IPR005900">
    <property type="entry name" value="6-phosphogluconolactonase_DevB"/>
</dbReference>
<dbReference type="Gene3D" id="3.40.50.1360">
    <property type="match status" value="1"/>
</dbReference>
<evidence type="ECO:0000256" key="5">
    <source>
        <dbReference type="ARBA" id="ARBA00013198"/>
    </source>
</evidence>
<dbReference type="GO" id="GO:0005975">
    <property type="term" value="P:carbohydrate metabolic process"/>
    <property type="evidence" value="ECO:0007669"/>
    <property type="project" value="UniProtKB-UniRule"/>
</dbReference>
<evidence type="ECO:0000256" key="3">
    <source>
        <dbReference type="ARBA" id="ARBA00004961"/>
    </source>
</evidence>
<comment type="function">
    <text evidence="2 7">Hydrolysis of 6-phosphogluconolactone to 6-phosphogluconate.</text>
</comment>
<dbReference type="AlphaFoldDB" id="A0A846XFF1"/>
<dbReference type="PANTHER" id="PTHR11054:SF0">
    <property type="entry name" value="6-PHOSPHOGLUCONOLACTONASE"/>
    <property type="match status" value="1"/>
</dbReference>
<dbReference type="InterPro" id="IPR037171">
    <property type="entry name" value="NagB/RpiA_transferase-like"/>
</dbReference>
<dbReference type="CDD" id="cd01400">
    <property type="entry name" value="6PGL"/>
    <property type="match status" value="1"/>
</dbReference>
<accession>A0A846XFF1</accession>
<protein>
    <recommendedName>
        <fullName evidence="6 7">6-phosphogluconolactonase</fullName>
        <shortName evidence="7">6PGL</shortName>
        <ecNumber evidence="5 7">3.1.1.31</ecNumber>
    </recommendedName>
</protein>
<dbReference type="InterPro" id="IPR039104">
    <property type="entry name" value="6PGL"/>
</dbReference>